<dbReference type="InterPro" id="IPR005122">
    <property type="entry name" value="Uracil-DNA_glycosylase-like"/>
</dbReference>
<dbReference type="Gene3D" id="3.40.470.10">
    <property type="entry name" value="Uracil-DNA glycosylase-like domain"/>
    <property type="match status" value="1"/>
</dbReference>
<keyword evidence="4" id="KW-0378">Hydrolase</keyword>
<keyword evidence="5" id="KW-0408">Iron</keyword>
<dbReference type="Pfam" id="PF03167">
    <property type="entry name" value="UDG"/>
    <property type="match status" value="1"/>
</dbReference>
<evidence type="ECO:0000313" key="11">
    <source>
        <dbReference type="Proteomes" id="UP001610861"/>
    </source>
</evidence>
<proteinExistence type="predicted"/>
<evidence type="ECO:0000256" key="2">
    <source>
        <dbReference type="ARBA" id="ARBA00022723"/>
    </source>
</evidence>
<dbReference type="Proteomes" id="UP001610861">
    <property type="component" value="Unassembled WGS sequence"/>
</dbReference>
<evidence type="ECO:0000256" key="3">
    <source>
        <dbReference type="ARBA" id="ARBA00022763"/>
    </source>
</evidence>
<comment type="caution">
    <text evidence="10">The sequence shown here is derived from an EMBL/GenBank/DDBJ whole genome shotgun (WGS) entry which is preliminary data.</text>
</comment>
<evidence type="ECO:0000313" key="10">
    <source>
        <dbReference type="EMBL" id="MFH8253296.1"/>
    </source>
</evidence>
<evidence type="ECO:0000256" key="4">
    <source>
        <dbReference type="ARBA" id="ARBA00022801"/>
    </source>
</evidence>
<dbReference type="SMART" id="SM00986">
    <property type="entry name" value="UDG"/>
    <property type="match status" value="1"/>
</dbReference>
<evidence type="ECO:0000256" key="7">
    <source>
        <dbReference type="ARBA" id="ARBA00023204"/>
    </source>
</evidence>
<keyword evidence="2" id="KW-0479">Metal-binding</keyword>
<evidence type="ECO:0000256" key="5">
    <source>
        <dbReference type="ARBA" id="ARBA00023004"/>
    </source>
</evidence>
<evidence type="ECO:0000256" key="1">
    <source>
        <dbReference type="ARBA" id="ARBA00022485"/>
    </source>
</evidence>
<accession>A0ABW7QEG1</accession>
<dbReference type="InterPro" id="IPR051536">
    <property type="entry name" value="UDG_Type-4/5"/>
</dbReference>
<name>A0ABW7QEG1_9MICO</name>
<keyword evidence="7" id="KW-0234">DNA repair</keyword>
<keyword evidence="6" id="KW-0411">Iron-sulfur</keyword>
<dbReference type="SUPFAM" id="SSF52141">
    <property type="entry name" value="Uracil-DNA glycosylase-like"/>
    <property type="match status" value="1"/>
</dbReference>
<reference evidence="10 11" key="1">
    <citation type="submission" date="2024-09" db="EMBL/GenBank/DDBJ databases">
        <authorList>
            <person name="Pan X."/>
        </authorList>
    </citation>
    <scope>NUCLEOTIDE SEQUENCE [LARGE SCALE GENOMIC DNA]</scope>
    <source>
        <strain evidence="10 11">B2969</strain>
    </source>
</reference>
<keyword evidence="11" id="KW-1185">Reference proteome</keyword>
<dbReference type="InterPro" id="IPR036895">
    <property type="entry name" value="Uracil-DNA_glycosylase-like_sf"/>
</dbReference>
<protein>
    <submittedName>
        <fullName evidence="10">Uracil-DNA glycosylase family protein</fullName>
    </submittedName>
</protein>
<dbReference type="RefSeq" id="WP_397558719.1">
    <property type="nucleotide sequence ID" value="NZ_JBIQWL010000023.1"/>
</dbReference>
<feature type="region of interest" description="Disordered" evidence="8">
    <location>
        <begin position="30"/>
        <end position="57"/>
    </location>
</feature>
<sequence length="179" mass="19938">MRRHPEFGARLDAHAGEDLVRSDRHVATVFRRRPRPPVPNLDSWHGRAGAPRGRSSRDDVYVTNAVKHFRFEPRGKRRIHEKPGVAHIEACHPRLEAEIHAVGPRVVVCLGATAARAVLGRTVRIGEERGMPFPLDDRIASVTTHPSALLRMRDRSERLAAEAALADDLRRAAQAARTA</sequence>
<keyword evidence="1" id="KW-0004">4Fe-4S</keyword>
<feature type="domain" description="Uracil-DNA glycosylase-like" evidence="9">
    <location>
        <begin position="36"/>
        <end position="170"/>
    </location>
</feature>
<dbReference type="PANTHER" id="PTHR33693:SF9">
    <property type="entry name" value="TYPE-4 URACIL-DNA GLYCOSYLASE"/>
    <property type="match status" value="1"/>
</dbReference>
<dbReference type="SMART" id="SM00987">
    <property type="entry name" value="UreE_C"/>
    <property type="match status" value="1"/>
</dbReference>
<keyword evidence="3" id="KW-0227">DNA damage</keyword>
<dbReference type="PANTHER" id="PTHR33693">
    <property type="entry name" value="TYPE-5 URACIL-DNA GLYCOSYLASE"/>
    <property type="match status" value="1"/>
</dbReference>
<evidence type="ECO:0000256" key="6">
    <source>
        <dbReference type="ARBA" id="ARBA00023014"/>
    </source>
</evidence>
<dbReference type="EMBL" id="JBIQWL010000023">
    <property type="protein sequence ID" value="MFH8253296.1"/>
    <property type="molecule type" value="Genomic_DNA"/>
</dbReference>
<organism evidence="10 11">
    <name type="scientific">Microbacterium alkaliflavum</name>
    <dbReference type="NCBI Taxonomy" id="3248839"/>
    <lineage>
        <taxon>Bacteria</taxon>
        <taxon>Bacillati</taxon>
        <taxon>Actinomycetota</taxon>
        <taxon>Actinomycetes</taxon>
        <taxon>Micrococcales</taxon>
        <taxon>Microbacteriaceae</taxon>
        <taxon>Microbacterium</taxon>
    </lineage>
</organism>
<evidence type="ECO:0000259" key="9">
    <source>
        <dbReference type="SMART" id="SM00986"/>
    </source>
</evidence>
<gene>
    <name evidence="10" type="ORF">ACH3VR_23215</name>
</gene>
<evidence type="ECO:0000256" key="8">
    <source>
        <dbReference type="SAM" id="MobiDB-lite"/>
    </source>
</evidence>